<keyword evidence="1" id="KW-0812">Transmembrane</keyword>
<comment type="caution">
    <text evidence="2">The sequence shown here is derived from an EMBL/GenBank/DDBJ whole genome shotgun (WGS) entry which is preliminary data.</text>
</comment>
<sequence length="88" mass="10323">MKELHSQRQSTRVTFLLSQTSFFKVLASQLQKFIGFHLLVIFYAHGEMTLRSGIHIPSTPYAFVTSWLYIYVFFFSSEDAYTQRNEGM</sequence>
<keyword evidence="1" id="KW-0472">Membrane</keyword>
<dbReference type="Proteomes" id="UP000193648">
    <property type="component" value="Unassembled WGS sequence"/>
</dbReference>
<dbReference type="RefSeq" id="XP_021877394.1">
    <property type="nucleotide sequence ID" value="XM_022019703.1"/>
</dbReference>
<keyword evidence="1" id="KW-1133">Transmembrane helix</keyword>
<dbReference type="GeneID" id="33561548"/>
<name>A0A1Y2GBA9_9FUNG</name>
<organism evidence="2 3">
    <name type="scientific">Lobosporangium transversale</name>
    <dbReference type="NCBI Taxonomy" id="64571"/>
    <lineage>
        <taxon>Eukaryota</taxon>
        <taxon>Fungi</taxon>
        <taxon>Fungi incertae sedis</taxon>
        <taxon>Mucoromycota</taxon>
        <taxon>Mortierellomycotina</taxon>
        <taxon>Mortierellomycetes</taxon>
        <taxon>Mortierellales</taxon>
        <taxon>Mortierellaceae</taxon>
        <taxon>Lobosporangium</taxon>
    </lineage>
</organism>
<dbReference type="AlphaFoldDB" id="A0A1Y2GBA9"/>
<accession>A0A1Y2GBA9</accession>
<reference evidence="2 3" key="1">
    <citation type="submission" date="2016-07" db="EMBL/GenBank/DDBJ databases">
        <title>Pervasive Adenine N6-methylation of Active Genes in Fungi.</title>
        <authorList>
            <consortium name="DOE Joint Genome Institute"/>
            <person name="Mondo S.J."/>
            <person name="Dannebaum R.O."/>
            <person name="Kuo R.C."/>
            <person name="Labutti K."/>
            <person name="Haridas S."/>
            <person name="Kuo A."/>
            <person name="Salamov A."/>
            <person name="Ahrendt S.R."/>
            <person name="Lipzen A."/>
            <person name="Sullivan W."/>
            <person name="Andreopoulos W.B."/>
            <person name="Clum A."/>
            <person name="Lindquist E."/>
            <person name="Daum C."/>
            <person name="Ramamoorthy G.K."/>
            <person name="Gryganskyi A."/>
            <person name="Culley D."/>
            <person name="Magnuson J.K."/>
            <person name="James T.Y."/>
            <person name="O'Malley M.A."/>
            <person name="Stajich J.E."/>
            <person name="Spatafora J.W."/>
            <person name="Visel A."/>
            <person name="Grigoriev I.V."/>
        </authorList>
    </citation>
    <scope>NUCLEOTIDE SEQUENCE [LARGE SCALE GENOMIC DNA]</scope>
    <source>
        <strain evidence="2 3">NRRL 3116</strain>
    </source>
</reference>
<evidence type="ECO:0000313" key="2">
    <source>
        <dbReference type="EMBL" id="ORZ06125.1"/>
    </source>
</evidence>
<keyword evidence="3" id="KW-1185">Reference proteome</keyword>
<gene>
    <name evidence="2" type="ORF">BCR41DRAFT_171486</name>
</gene>
<proteinExistence type="predicted"/>
<protein>
    <submittedName>
        <fullName evidence="2">Uncharacterized protein</fullName>
    </submittedName>
</protein>
<evidence type="ECO:0000256" key="1">
    <source>
        <dbReference type="SAM" id="Phobius"/>
    </source>
</evidence>
<dbReference type="InParanoid" id="A0A1Y2GBA9"/>
<feature type="transmembrane region" description="Helical" evidence="1">
    <location>
        <begin position="21"/>
        <end position="44"/>
    </location>
</feature>
<feature type="transmembrane region" description="Helical" evidence="1">
    <location>
        <begin position="56"/>
        <end position="75"/>
    </location>
</feature>
<evidence type="ECO:0000313" key="3">
    <source>
        <dbReference type="Proteomes" id="UP000193648"/>
    </source>
</evidence>
<dbReference type="EMBL" id="MCFF01000047">
    <property type="protein sequence ID" value="ORZ06125.1"/>
    <property type="molecule type" value="Genomic_DNA"/>
</dbReference>